<dbReference type="InterPro" id="IPR018853">
    <property type="entry name" value="DUF2457"/>
</dbReference>
<evidence type="ECO:0000313" key="2">
    <source>
        <dbReference type="EMBL" id="WEW58285.1"/>
    </source>
</evidence>
<feature type="compositionally biased region" description="Acidic residues" evidence="1">
    <location>
        <begin position="20"/>
        <end position="30"/>
    </location>
</feature>
<dbReference type="Pfam" id="PF10446">
    <property type="entry name" value="DUF2457"/>
    <property type="match status" value="1"/>
</dbReference>
<feature type="compositionally biased region" description="Polar residues" evidence="1">
    <location>
        <begin position="448"/>
        <end position="459"/>
    </location>
</feature>
<name>A0AAF0IHY6_9EURO</name>
<feature type="compositionally biased region" description="Acidic residues" evidence="1">
    <location>
        <begin position="532"/>
        <end position="543"/>
    </location>
</feature>
<accession>A0AAF0IHY6</accession>
<feature type="compositionally biased region" description="Pro residues" evidence="1">
    <location>
        <begin position="605"/>
        <end position="618"/>
    </location>
</feature>
<feature type="region of interest" description="Disordered" evidence="1">
    <location>
        <begin position="512"/>
        <end position="688"/>
    </location>
</feature>
<dbReference type="Proteomes" id="UP001219355">
    <property type="component" value="Chromosome 2"/>
</dbReference>
<feature type="region of interest" description="Disordered" evidence="1">
    <location>
        <begin position="215"/>
        <end position="277"/>
    </location>
</feature>
<protein>
    <submittedName>
        <fullName evidence="2">Uncharacterized protein</fullName>
    </submittedName>
</protein>
<feature type="region of interest" description="Disordered" evidence="1">
    <location>
        <begin position="14"/>
        <end position="69"/>
    </location>
</feature>
<feature type="compositionally biased region" description="Low complexity" evidence="1">
    <location>
        <begin position="663"/>
        <end position="678"/>
    </location>
</feature>
<feature type="compositionally biased region" description="Basic residues" evidence="1">
    <location>
        <begin position="463"/>
        <end position="476"/>
    </location>
</feature>
<dbReference type="AlphaFoldDB" id="A0AAF0IHY6"/>
<dbReference type="EMBL" id="CP120628">
    <property type="protein sequence ID" value="WEW58285.1"/>
    <property type="molecule type" value="Genomic_DNA"/>
</dbReference>
<evidence type="ECO:0000256" key="1">
    <source>
        <dbReference type="SAM" id="MobiDB-lite"/>
    </source>
</evidence>
<feature type="region of interest" description="Disordered" evidence="1">
    <location>
        <begin position="328"/>
        <end position="489"/>
    </location>
</feature>
<reference evidence="2" key="1">
    <citation type="submission" date="2023-03" db="EMBL/GenBank/DDBJ databases">
        <title>Emydomyces testavorans Genome Sequence.</title>
        <authorList>
            <person name="Hoyer L."/>
        </authorList>
    </citation>
    <scope>NUCLEOTIDE SEQUENCE</scope>
    <source>
        <strain evidence="2">16-2883</strain>
    </source>
</reference>
<feature type="compositionally biased region" description="Acidic residues" evidence="1">
    <location>
        <begin position="395"/>
        <end position="404"/>
    </location>
</feature>
<feature type="compositionally biased region" description="Basic residues" evidence="1">
    <location>
        <begin position="569"/>
        <end position="579"/>
    </location>
</feature>
<organism evidence="2 3">
    <name type="scientific">Emydomyces testavorans</name>
    <dbReference type="NCBI Taxonomy" id="2070801"/>
    <lineage>
        <taxon>Eukaryota</taxon>
        <taxon>Fungi</taxon>
        <taxon>Dikarya</taxon>
        <taxon>Ascomycota</taxon>
        <taxon>Pezizomycotina</taxon>
        <taxon>Eurotiomycetes</taxon>
        <taxon>Eurotiomycetidae</taxon>
        <taxon>Onygenales</taxon>
        <taxon>Nannizziopsiaceae</taxon>
        <taxon>Emydomyces</taxon>
    </lineage>
</organism>
<evidence type="ECO:0000313" key="3">
    <source>
        <dbReference type="Proteomes" id="UP001219355"/>
    </source>
</evidence>
<feature type="compositionally biased region" description="Low complexity" evidence="1">
    <location>
        <begin position="234"/>
        <end position="248"/>
    </location>
</feature>
<sequence>MPISLDMLRLSNAANTPTIDGDDIPAEPDEPPDHRGLKVRPPLVTSHSVAFPSPTYSKTKTVSLEGKKKESLLTRALLSSPELLPVDPSTAKLPPITDLTGLTNSSALSNRSIPSSAELTSDSETTSPIRSNTPSTPPHHNQLPRIKRQEAIRTTPVNIGESELEANLGRKRCITFTCGRNLVGEGRKPSNETIKEAIKPELPKRKSALTFACPVRPSSTNGDEQKDTVAIRKLPSSSRTSRSPAPLALRKGNPASRVSLEQPKQQAKSAPEQIPIQLKGERGVLELSDAVRYHEFGSESDDDWVNEATDYKQKITLNDCMKKEIAIRKLGEEAEEEARQDEEDDNAEEDDEDEEGEDDDDEDEDEDEDENEDEDEDEDEDGDHGDDGSTVQDGGSDDGNESDNEAGFASSDETDDSGEYGFWTPKVASAVSGKPTKLRRSVDRRDSNTSIESHSQSVTPIARRSRKPSKPIKFPKFRPGTPTLPDSTDFVCGTLDEDRPLEAAYISCMEERRRSKHIPIPQDIDPSFPTSEPEEDEDDDLEEPSAANGRTQAKASEAFEVFNEECLRGRPKGITHRITPRNSPIRPQSPPPRRLFGRSPKQLKSPPPVARLRSPPPTRRTSVTQVPATSAYHVHFTGLAQRPNRTRTSSLPRTPNPFFARLAQPRQSSRASSTSPARPSRRRKKHTRGAIDIVAGLEQKRAKRREKFWRQHCRKAAKEQLERKRPLYGKGAERMRELGLEVAERFKAYNVITGAQLVLSV</sequence>
<feature type="compositionally biased region" description="Acidic residues" evidence="1">
    <location>
        <begin position="333"/>
        <end position="384"/>
    </location>
</feature>
<proteinExistence type="predicted"/>
<feature type="region of interest" description="Disordered" evidence="1">
    <location>
        <begin position="95"/>
        <end position="143"/>
    </location>
</feature>
<feature type="compositionally biased region" description="Polar residues" evidence="1">
    <location>
        <begin position="100"/>
        <end position="134"/>
    </location>
</feature>
<gene>
    <name evidence="2" type="ORF">PRK78_003753</name>
</gene>
<keyword evidence="3" id="KW-1185">Reference proteome</keyword>
<feature type="compositionally biased region" description="Basic residues" evidence="1">
    <location>
        <begin position="679"/>
        <end position="688"/>
    </location>
</feature>